<accession>A0ABP8EL77</accession>
<keyword evidence="4" id="KW-1185">Reference proteome</keyword>
<dbReference type="InterPro" id="IPR043129">
    <property type="entry name" value="ATPase_NBD"/>
</dbReference>
<comment type="similarity">
    <text evidence="1">Belongs to the GppA/Ppx family.</text>
</comment>
<dbReference type="RefSeq" id="WP_236862679.1">
    <property type="nucleotide sequence ID" value="NZ_BAABAZ010000006.1"/>
</dbReference>
<dbReference type="PANTHER" id="PTHR30005:SF0">
    <property type="entry name" value="RETROGRADE REGULATION PROTEIN 2"/>
    <property type="match status" value="1"/>
</dbReference>
<dbReference type="Proteomes" id="UP001501586">
    <property type="component" value="Unassembled WGS sequence"/>
</dbReference>
<dbReference type="CDD" id="cd24056">
    <property type="entry name" value="ASKHA_NBD_MtPPX1-like"/>
    <property type="match status" value="1"/>
</dbReference>
<feature type="domain" description="Ppx/GppA phosphatase N-terminal" evidence="2">
    <location>
        <begin position="26"/>
        <end position="305"/>
    </location>
</feature>
<reference evidence="4" key="1">
    <citation type="journal article" date="2019" name="Int. J. Syst. Evol. Microbiol.">
        <title>The Global Catalogue of Microorganisms (GCM) 10K type strain sequencing project: providing services to taxonomists for standard genome sequencing and annotation.</title>
        <authorList>
            <consortium name="The Broad Institute Genomics Platform"/>
            <consortium name="The Broad Institute Genome Sequencing Center for Infectious Disease"/>
            <person name="Wu L."/>
            <person name="Ma J."/>
        </authorList>
    </citation>
    <scope>NUCLEOTIDE SEQUENCE [LARGE SCALE GENOMIC DNA]</scope>
    <source>
        <strain evidence="4">JCM 17458</strain>
    </source>
</reference>
<evidence type="ECO:0000313" key="4">
    <source>
        <dbReference type="Proteomes" id="UP001501586"/>
    </source>
</evidence>
<comment type="caution">
    <text evidence="3">The sequence shown here is derived from an EMBL/GenBank/DDBJ whole genome shotgun (WGS) entry which is preliminary data.</text>
</comment>
<dbReference type="EMBL" id="BAABAZ010000006">
    <property type="protein sequence ID" value="GAA4284699.1"/>
    <property type="molecule type" value="Genomic_DNA"/>
</dbReference>
<sequence length="331" mass="35725">MRLAVLDIGSNSIHLLVVDAHVGAPPMPATSHKEVLRLAEHLKEDGSITSYGQNRLVEFCKESISIAEEQGSEQILAFATSALREAPNGLATVERISQESGINLNVMTGEEEARITFLAARRWFGWSAGRILLLDIGGGSLELAAGSDEYPDAALSVPLGAGRMHKRFLSDDRPSQDDIDALRKHARHTIGRVAGAINRVGKPEKIVGSSKTFRSLARIGGAAASSQGIFVPRQLQRKDLSRIIGELASRSPKERSELPGVSEARGGQVLAGAIVAEAAFTIFDIESMHVSPWALREGIIMRKLDLLDSSEEISIPRWGAPEPQTSVMLRS</sequence>
<evidence type="ECO:0000259" key="2">
    <source>
        <dbReference type="Pfam" id="PF02541"/>
    </source>
</evidence>
<name>A0ABP8EL77_9MICO</name>
<organism evidence="3 4">
    <name type="scientific">Brevibacterium daeguense</name>
    <dbReference type="NCBI Taxonomy" id="909936"/>
    <lineage>
        <taxon>Bacteria</taxon>
        <taxon>Bacillati</taxon>
        <taxon>Actinomycetota</taxon>
        <taxon>Actinomycetes</taxon>
        <taxon>Micrococcales</taxon>
        <taxon>Brevibacteriaceae</taxon>
        <taxon>Brevibacterium</taxon>
    </lineage>
</organism>
<dbReference type="SUPFAM" id="SSF53067">
    <property type="entry name" value="Actin-like ATPase domain"/>
    <property type="match status" value="2"/>
</dbReference>
<dbReference type="Gene3D" id="3.30.420.150">
    <property type="entry name" value="Exopolyphosphatase. Domain 2"/>
    <property type="match status" value="1"/>
</dbReference>
<protein>
    <submittedName>
        <fullName evidence="3">Ppx/GppA phosphatase family protein</fullName>
    </submittedName>
</protein>
<evidence type="ECO:0000256" key="1">
    <source>
        <dbReference type="ARBA" id="ARBA00007125"/>
    </source>
</evidence>
<dbReference type="InterPro" id="IPR003695">
    <property type="entry name" value="Ppx_GppA_N"/>
</dbReference>
<proteinExistence type="inferred from homology"/>
<dbReference type="InterPro" id="IPR050273">
    <property type="entry name" value="GppA/Ppx_hydrolase"/>
</dbReference>
<dbReference type="Pfam" id="PF02541">
    <property type="entry name" value="Ppx-GppA"/>
    <property type="match status" value="1"/>
</dbReference>
<evidence type="ECO:0000313" key="3">
    <source>
        <dbReference type="EMBL" id="GAA4284699.1"/>
    </source>
</evidence>
<gene>
    <name evidence="3" type="ORF">GCM10022261_22300</name>
</gene>
<dbReference type="Gene3D" id="3.30.420.40">
    <property type="match status" value="1"/>
</dbReference>
<dbReference type="PANTHER" id="PTHR30005">
    <property type="entry name" value="EXOPOLYPHOSPHATASE"/>
    <property type="match status" value="1"/>
</dbReference>